<dbReference type="AlphaFoldDB" id="A0AB39QD74"/>
<evidence type="ECO:0000313" key="2">
    <source>
        <dbReference type="EMBL" id="XDQ41190.1"/>
    </source>
</evidence>
<organism evidence="2">
    <name type="scientific">Streptomyces sp. R39</name>
    <dbReference type="NCBI Taxonomy" id="3238631"/>
    <lineage>
        <taxon>Bacteria</taxon>
        <taxon>Bacillati</taxon>
        <taxon>Actinomycetota</taxon>
        <taxon>Actinomycetes</taxon>
        <taxon>Kitasatosporales</taxon>
        <taxon>Streptomycetaceae</taxon>
        <taxon>Streptomyces</taxon>
    </lineage>
</organism>
<feature type="compositionally biased region" description="Basic residues" evidence="1">
    <location>
        <begin position="100"/>
        <end position="112"/>
    </location>
</feature>
<name>A0AB39QD74_9ACTN</name>
<sequence>MGTTLGRLPDGVVRTAEGSDAVLRVGAWAVFLSVGVALRLGLEPAVVGDVEGRSGAAGRTAGGARGTVGVVGGEDAVRCSGRATSTATAQVTPAPAAARTSRRRLAARRISS</sequence>
<feature type="compositionally biased region" description="Low complexity" evidence="1">
    <location>
        <begin position="84"/>
        <end position="99"/>
    </location>
</feature>
<reference evidence="2" key="1">
    <citation type="submission" date="2024-07" db="EMBL/GenBank/DDBJ databases">
        <authorList>
            <person name="Yu S.T."/>
        </authorList>
    </citation>
    <scope>NUCLEOTIDE SEQUENCE</scope>
    <source>
        <strain evidence="2">R39</strain>
    </source>
</reference>
<proteinExistence type="predicted"/>
<accession>A0AB39QD74</accession>
<dbReference type="EMBL" id="CP163441">
    <property type="protein sequence ID" value="XDQ41190.1"/>
    <property type="molecule type" value="Genomic_DNA"/>
</dbReference>
<evidence type="ECO:0000256" key="1">
    <source>
        <dbReference type="SAM" id="MobiDB-lite"/>
    </source>
</evidence>
<gene>
    <name evidence="2" type="ORF">AB5J52_02265</name>
</gene>
<feature type="region of interest" description="Disordered" evidence="1">
    <location>
        <begin position="84"/>
        <end position="112"/>
    </location>
</feature>
<dbReference type="RefSeq" id="WP_369220892.1">
    <property type="nucleotide sequence ID" value="NZ_CP163441.1"/>
</dbReference>
<protein>
    <submittedName>
        <fullName evidence="2">Uncharacterized protein</fullName>
    </submittedName>
</protein>